<accession>A0A418MWQ7</accession>
<protein>
    <recommendedName>
        <fullName evidence="1">DUF6817 domain-containing protein</fullName>
    </recommendedName>
</protein>
<evidence type="ECO:0000259" key="1">
    <source>
        <dbReference type="Pfam" id="PF20680"/>
    </source>
</evidence>
<comment type="caution">
    <text evidence="2">The sequence shown here is derived from an EMBL/GenBank/DDBJ whole genome shotgun (WGS) entry which is preliminary data.</text>
</comment>
<sequence length="178" mass="19654">MSADVDVRGWLRERGAERVEHPGGTLYAHLCRVQQRLADLGHDAHVQAAGLTHAVYGTDGFDVALLDRGDRDRLRELIGADAEALVYLYGAGDRKRSWRRLAATGEIFDRFTGQRHVVRPGQLTALVDLSIVNELDVLAQLPALLDRHRTYFAELFAGWAPATSPAVRAEVVRLFGSA</sequence>
<dbReference type="Pfam" id="PF20680">
    <property type="entry name" value="DUF6817"/>
    <property type="match status" value="1"/>
</dbReference>
<dbReference type="Proteomes" id="UP000283832">
    <property type="component" value="Unassembled WGS sequence"/>
</dbReference>
<dbReference type="EMBL" id="QXEC01000007">
    <property type="protein sequence ID" value="RIV39107.1"/>
    <property type="molecule type" value="Genomic_DNA"/>
</dbReference>
<dbReference type="OrthoDB" id="333547at2"/>
<dbReference type="InterPro" id="IPR049202">
    <property type="entry name" value="DUF6817"/>
</dbReference>
<dbReference type="RefSeq" id="WP_119574525.1">
    <property type="nucleotide sequence ID" value="NZ_QXEC01000007.1"/>
</dbReference>
<dbReference type="AlphaFoldDB" id="A0A418MWQ7"/>
<evidence type="ECO:0000313" key="3">
    <source>
        <dbReference type="Proteomes" id="UP000283832"/>
    </source>
</evidence>
<feature type="domain" description="DUF6817" evidence="1">
    <location>
        <begin position="10"/>
        <end position="94"/>
    </location>
</feature>
<reference evidence="2 3" key="1">
    <citation type="submission" date="2018-08" db="EMBL/GenBank/DDBJ databases">
        <title>Jishengella sp. nov., isolated from a root of Azadirachta indica A. Juss. var. siamensis Valenton.</title>
        <authorList>
            <person name="Kuncharoen N."/>
            <person name="Tanasupawat S."/>
            <person name="Kudo T."/>
            <person name="Ohkuma M."/>
        </authorList>
    </citation>
    <scope>NUCLEOTIDE SEQUENCE [LARGE SCALE GENOMIC DNA]</scope>
    <source>
        <strain evidence="2 3">AZ1-13</strain>
    </source>
</reference>
<evidence type="ECO:0000313" key="2">
    <source>
        <dbReference type="EMBL" id="RIV39107.1"/>
    </source>
</evidence>
<gene>
    <name evidence="2" type="ORF">D2L64_09540</name>
</gene>
<proteinExistence type="predicted"/>
<organism evidence="2 3">
    <name type="scientific">Micromonospora radicis</name>
    <dbReference type="NCBI Taxonomy" id="1894971"/>
    <lineage>
        <taxon>Bacteria</taxon>
        <taxon>Bacillati</taxon>
        <taxon>Actinomycetota</taxon>
        <taxon>Actinomycetes</taxon>
        <taxon>Micromonosporales</taxon>
        <taxon>Micromonosporaceae</taxon>
        <taxon>Micromonospora</taxon>
    </lineage>
</organism>
<name>A0A418MWQ7_9ACTN</name>
<keyword evidence="3" id="KW-1185">Reference proteome</keyword>